<feature type="region of interest" description="Disordered" evidence="1">
    <location>
        <begin position="739"/>
        <end position="763"/>
    </location>
</feature>
<protein>
    <submittedName>
        <fullName evidence="2">Uncharacterized protein</fullName>
    </submittedName>
</protein>
<comment type="caution">
    <text evidence="2">The sequence shown here is derived from an EMBL/GenBank/DDBJ whole genome shotgun (WGS) entry which is preliminary data.</text>
</comment>
<name>A0ABS6BLI4_9SPHN</name>
<proteinExistence type="predicted"/>
<reference evidence="2 3" key="1">
    <citation type="submission" date="2021-06" db="EMBL/GenBank/DDBJ databases">
        <title>Sphingomonas sp. XMGL2, whole genome shotgun sequencing project.</title>
        <authorList>
            <person name="Zhao G."/>
            <person name="Shen L."/>
        </authorList>
    </citation>
    <scope>NUCLEOTIDE SEQUENCE [LARGE SCALE GENOMIC DNA]</scope>
    <source>
        <strain evidence="2 3">XMGL2</strain>
    </source>
</reference>
<evidence type="ECO:0000313" key="3">
    <source>
        <dbReference type="Proteomes" id="UP000776276"/>
    </source>
</evidence>
<sequence length="763" mass="85694">MATLAQTPEITTPYVLALREMLRKGGGAPVATFAVGDLSVDIVTGADSLWALIRREGRGGLALRAAYLAGDFTCERERREPGEAVRLRIRSALGEHRVVFFTSMEALERLRMTVEFTPAATMRLPFMPRDLYPLDRDDDPMGTRGCVEARQRGLNSGIVYFRLEEPAFGNILYFQNLTAMNDYYRLTGTTPEDVVGGEWPELGHLLPTPKQGSVPSGDPLPAGRPVTISDAILVFRHQAPPQERESARQFLQMLGAAYRLLDLPRTDYRDWMKRAEWTLRDLAEAPAATIEHYGHPYVHPYTDSEYPDVMVQMSIISALHDWGKWQGEMPPLKGELQAGVGKFYDPRLKTLRRYLPNVGDDKNKDAVDSWYLYHPMLNLGKLALDGDASARALFLKSIDFGIKAAHHFDYKWPIQYDVTDFSVITDVAEADGRGQTDVGGVYAWVMLQAFELTDDKRFLDEARAAIDAAMGLRFNVNYQANLTAWGAAACMRLWRITNEPVYLEQSYVYLGSFFHNSEIWESRLGHAVHYRNFLGVTCLQDAPYMAIYECFDSYMAFECYLDDSGPDLEPAARMLIAEYCKYALDRAWYYYPDALPVEAISPKQRESNGYIDRKLSFPLEDLYADGQPAGQVGQEIYGAGAAFVFATRAFHDVEGAAFRIYCDHFVRSIERTGDHALTLTLDGGETCTASFSLVRRKRARLPEAHLTTAGGDALRPHGASADRIDYRVPANGRIILTWEPATKRHAGSPASPRKLSRPSATRE</sequence>
<dbReference type="RefSeq" id="WP_216323668.1">
    <property type="nucleotide sequence ID" value="NZ_JAHKRT010000004.1"/>
</dbReference>
<organism evidence="2 3">
    <name type="scientific">Sphingomonas quercus</name>
    <dbReference type="NCBI Taxonomy" id="2842451"/>
    <lineage>
        <taxon>Bacteria</taxon>
        <taxon>Pseudomonadati</taxon>
        <taxon>Pseudomonadota</taxon>
        <taxon>Alphaproteobacteria</taxon>
        <taxon>Sphingomonadales</taxon>
        <taxon>Sphingomonadaceae</taxon>
        <taxon>Sphingomonas</taxon>
    </lineage>
</organism>
<evidence type="ECO:0000313" key="2">
    <source>
        <dbReference type="EMBL" id="MBU3078085.1"/>
    </source>
</evidence>
<accession>A0ABS6BLI4</accession>
<dbReference type="EMBL" id="JAHKRT010000004">
    <property type="protein sequence ID" value="MBU3078085.1"/>
    <property type="molecule type" value="Genomic_DNA"/>
</dbReference>
<keyword evidence="3" id="KW-1185">Reference proteome</keyword>
<gene>
    <name evidence="2" type="ORF">KOF26_09425</name>
</gene>
<dbReference type="Proteomes" id="UP000776276">
    <property type="component" value="Unassembled WGS sequence"/>
</dbReference>
<evidence type="ECO:0000256" key="1">
    <source>
        <dbReference type="SAM" id="MobiDB-lite"/>
    </source>
</evidence>